<dbReference type="Proteomes" id="UP000799754">
    <property type="component" value="Unassembled WGS sequence"/>
</dbReference>
<protein>
    <submittedName>
        <fullName evidence="1">Uncharacterized protein</fullName>
    </submittedName>
</protein>
<organism evidence="1 2">
    <name type="scientific">Macroventuria anomochaeta</name>
    <dbReference type="NCBI Taxonomy" id="301207"/>
    <lineage>
        <taxon>Eukaryota</taxon>
        <taxon>Fungi</taxon>
        <taxon>Dikarya</taxon>
        <taxon>Ascomycota</taxon>
        <taxon>Pezizomycotina</taxon>
        <taxon>Dothideomycetes</taxon>
        <taxon>Pleosporomycetidae</taxon>
        <taxon>Pleosporales</taxon>
        <taxon>Pleosporineae</taxon>
        <taxon>Didymellaceae</taxon>
        <taxon>Macroventuria</taxon>
    </lineage>
</organism>
<gene>
    <name evidence="1" type="ORF">BU25DRAFT_244326</name>
</gene>
<name>A0ACB6SBN8_9PLEO</name>
<dbReference type="EMBL" id="MU006706">
    <property type="protein sequence ID" value="KAF2630654.1"/>
    <property type="molecule type" value="Genomic_DNA"/>
</dbReference>
<evidence type="ECO:0000313" key="1">
    <source>
        <dbReference type="EMBL" id="KAF2630654.1"/>
    </source>
</evidence>
<evidence type="ECO:0000313" key="2">
    <source>
        <dbReference type="Proteomes" id="UP000799754"/>
    </source>
</evidence>
<reference evidence="1" key="1">
    <citation type="journal article" date="2020" name="Stud. Mycol.">
        <title>101 Dothideomycetes genomes: a test case for predicting lifestyles and emergence of pathogens.</title>
        <authorList>
            <person name="Haridas S."/>
            <person name="Albert R."/>
            <person name="Binder M."/>
            <person name="Bloem J."/>
            <person name="Labutti K."/>
            <person name="Salamov A."/>
            <person name="Andreopoulos B."/>
            <person name="Baker S."/>
            <person name="Barry K."/>
            <person name="Bills G."/>
            <person name="Bluhm B."/>
            <person name="Cannon C."/>
            <person name="Castanera R."/>
            <person name="Culley D."/>
            <person name="Daum C."/>
            <person name="Ezra D."/>
            <person name="Gonzalez J."/>
            <person name="Henrissat B."/>
            <person name="Kuo A."/>
            <person name="Liang C."/>
            <person name="Lipzen A."/>
            <person name="Lutzoni F."/>
            <person name="Magnuson J."/>
            <person name="Mondo S."/>
            <person name="Nolan M."/>
            <person name="Ohm R."/>
            <person name="Pangilinan J."/>
            <person name="Park H.-J."/>
            <person name="Ramirez L."/>
            <person name="Alfaro M."/>
            <person name="Sun H."/>
            <person name="Tritt A."/>
            <person name="Yoshinaga Y."/>
            <person name="Zwiers L.-H."/>
            <person name="Turgeon B."/>
            <person name="Goodwin S."/>
            <person name="Spatafora J."/>
            <person name="Crous P."/>
            <person name="Grigoriev I."/>
        </authorList>
    </citation>
    <scope>NUCLEOTIDE SEQUENCE</scope>
    <source>
        <strain evidence="1">CBS 525.71</strain>
    </source>
</reference>
<proteinExistence type="predicted"/>
<keyword evidence="2" id="KW-1185">Reference proteome</keyword>
<accession>A0ACB6SBN8</accession>
<sequence length="73" mass="8227">MRTMSSAIRPYTAKNEIRSFELEAAEFTFGMGPRVCLGKDVAVMELYKLLPERRLANMLLMGALRTMGSLRAN</sequence>
<comment type="caution">
    <text evidence="1">The sequence shown here is derived from an EMBL/GenBank/DDBJ whole genome shotgun (WGS) entry which is preliminary data.</text>
</comment>